<dbReference type="PANTHER" id="PTHR11228">
    <property type="entry name" value="RADICAL SAM DOMAIN PROTEIN"/>
    <property type="match status" value="1"/>
</dbReference>
<keyword evidence="1" id="KW-0949">S-adenosyl-L-methionine</keyword>
<dbReference type="InterPro" id="IPR058240">
    <property type="entry name" value="rSAM_sf"/>
</dbReference>
<dbReference type="PROSITE" id="PS51918">
    <property type="entry name" value="RADICAL_SAM"/>
    <property type="match status" value="1"/>
</dbReference>
<dbReference type="CDD" id="cd01335">
    <property type="entry name" value="Radical_SAM"/>
    <property type="match status" value="1"/>
</dbReference>
<protein>
    <submittedName>
        <fullName evidence="6">Radical SAM protein</fullName>
    </submittedName>
</protein>
<dbReference type="SFLD" id="SFLDS00029">
    <property type="entry name" value="Radical_SAM"/>
    <property type="match status" value="1"/>
</dbReference>
<gene>
    <name evidence="6" type="ORF">ACFLIM_25140</name>
</gene>
<dbReference type="SFLD" id="SFLDG01067">
    <property type="entry name" value="SPASM/twitch_domain_containing"/>
    <property type="match status" value="1"/>
</dbReference>
<keyword evidence="3" id="KW-0408">Iron</keyword>
<dbReference type="Gene3D" id="3.20.20.70">
    <property type="entry name" value="Aldolase class I"/>
    <property type="match status" value="1"/>
</dbReference>
<dbReference type="EMBL" id="JBICRM010000015">
    <property type="protein sequence ID" value="MFG1706483.1"/>
    <property type="molecule type" value="Genomic_DNA"/>
</dbReference>
<dbReference type="Proteomes" id="UP001603978">
    <property type="component" value="Unassembled WGS sequence"/>
</dbReference>
<dbReference type="Pfam" id="PF04055">
    <property type="entry name" value="Radical_SAM"/>
    <property type="match status" value="1"/>
</dbReference>
<evidence type="ECO:0000256" key="4">
    <source>
        <dbReference type="ARBA" id="ARBA00023014"/>
    </source>
</evidence>
<evidence type="ECO:0000313" key="6">
    <source>
        <dbReference type="EMBL" id="MFG1706483.1"/>
    </source>
</evidence>
<name>A0ABW7AHG5_9ACTN</name>
<organism evidence="6 7">
    <name type="scientific">Nonomuraea marmarensis</name>
    <dbReference type="NCBI Taxonomy" id="3351344"/>
    <lineage>
        <taxon>Bacteria</taxon>
        <taxon>Bacillati</taxon>
        <taxon>Actinomycetota</taxon>
        <taxon>Actinomycetes</taxon>
        <taxon>Streptosporangiales</taxon>
        <taxon>Streptosporangiaceae</taxon>
        <taxon>Nonomuraea</taxon>
    </lineage>
</organism>
<evidence type="ECO:0000259" key="5">
    <source>
        <dbReference type="PROSITE" id="PS51918"/>
    </source>
</evidence>
<keyword evidence="2" id="KW-0479">Metal-binding</keyword>
<keyword evidence="4" id="KW-0411">Iron-sulfur</keyword>
<comment type="caution">
    <text evidence="6">The sequence shown here is derived from an EMBL/GenBank/DDBJ whole genome shotgun (WGS) entry which is preliminary data.</text>
</comment>
<evidence type="ECO:0000256" key="2">
    <source>
        <dbReference type="ARBA" id="ARBA00022723"/>
    </source>
</evidence>
<evidence type="ECO:0000256" key="1">
    <source>
        <dbReference type="ARBA" id="ARBA00022691"/>
    </source>
</evidence>
<sequence>MNTPMSVLPGIKRVDKLYLELLFRCNFSCTICYHGEDLKRPDTVTIEQASAALAYFQTAFDCHWVCLLGGEPLLFEGLPTVLGAARLLGYRTEICTNGYKRRAMLTRCANHLDMLRVSLDGGTAQIHDRIRRPGSFDAAFDTLTWAAQRTSIGATCTLTADNIGTVPALAERLRDLGARDLTLHRVRPVGNAATNGVTPVTWDQTQHLHEQLTAMDLAPLSVNTDILLPERCPPPSDVIEKLEISPDGRVYLSCAEVAGPGRAVRFDFDSAALVTA</sequence>
<dbReference type="InterPro" id="IPR007197">
    <property type="entry name" value="rSAM"/>
</dbReference>
<evidence type="ECO:0000313" key="7">
    <source>
        <dbReference type="Proteomes" id="UP001603978"/>
    </source>
</evidence>
<dbReference type="PANTHER" id="PTHR11228:SF7">
    <property type="entry name" value="PQQA PEPTIDE CYCLASE"/>
    <property type="match status" value="1"/>
</dbReference>
<dbReference type="InterPro" id="IPR013785">
    <property type="entry name" value="Aldolase_TIM"/>
</dbReference>
<keyword evidence="7" id="KW-1185">Reference proteome</keyword>
<feature type="domain" description="Radical SAM core" evidence="5">
    <location>
        <begin position="11"/>
        <end position="216"/>
    </location>
</feature>
<proteinExistence type="predicted"/>
<evidence type="ECO:0000256" key="3">
    <source>
        <dbReference type="ARBA" id="ARBA00023004"/>
    </source>
</evidence>
<dbReference type="SUPFAM" id="SSF102114">
    <property type="entry name" value="Radical SAM enzymes"/>
    <property type="match status" value="1"/>
</dbReference>
<reference evidence="6 7" key="1">
    <citation type="submission" date="2024-10" db="EMBL/GenBank/DDBJ databases">
        <authorList>
            <person name="Topkara A.R."/>
            <person name="Saygin H."/>
        </authorList>
    </citation>
    <scope>NUCLEOTIDE SEQUENCE [LARGE SCALE GENOMIC DNA]</scope>
    <source>
        <strain evidence="6 7">M3C6</strain>
    </source>
</reference>
<dbReference type="InterPro" id="IPR050377">
    <property type="entry name" value="Radical_SAM_PqqE_MftC-like"/>
</dbReference>
<accession>A0ABW7AHG5</accession>
<dbReference type="RefSeq" id="WP_393169368.1">
    <property type="nucleotide sequence ID" value="NZ_JBICRM010000015.1"/>
</dbReference>